<name>A0AA40AGK4_9PEZI</name>
<dbReference type="Proteomes" id="UP001172102">
    <property type="component" value="Unassembled WGS sequence"/>
</dbReference>
<keyword evidence="1" id="KW-1133">Transmembrane helix</keyword>
<sequence>MAYGTLLTTLLLGAAQVLSPAGLNEVVIAGGLTNATFEYVSDESIFGAATFDRGSYDLSRVCCRGFKPCPATLPTARVDDIYGVTLFATTLPDNITECFSSGTVAQGDLRSSSFDIQFRPFSNETGVTAAGVPYQNVTGIYRYIGQVTMEPGYHVREGLVIDATDGVKTIKLQYKEVTRPSLENLKVLDVKSVNYTSEREMPVWGVENPGSNWTVADISLQWGIISETSSHMFAQGIRTLRGESLPLPASLEAWNGYTGNGWGDSLAGSRVAGLVLWLLFKGNSWQGGTDYATTMRWVNLSSNPHTAHQITNLRWTELAANMVTGTKSRLGNSSVQYSSGATGEILIYRKTIVYRYQFGVAAYLCCALWLTWTLACLYMLCILSLRGRISPSNLSVMINLLSSGRLTVWGQTGRETLFHIPTREWLNKYGSRVINLSPWVGNRQSEIKSLSSDSGEAMAVLNGEETDR</sequence>
<protein>
    <submittedName>
        <fullName evidence="3">Uncharacterized protein</fullName>
    </submittedName>
</protein>
<feature type="signal peptide" evidence="2">
    <location>
        <begin position="1"/>
        <end position="15"/>
    </location>
</feature>
<keyword evidence="4" id="KW-1185">Reference proteome</keyword>
<evidence type="ECO:0000256" key="2">
    <source>
        <dbReference type="SAM" id="SignalP"/>
    </source>
</evidence>
<evidence type="ECO:0000256" key="1">
    <source>
        <dbReference type="SAM" id="Phobius"/>
    </source>
</evidence>
<evidence type="ECO:0000313" key="3">
    <source>
        <dbReference type="EMBL" id="KAK0715409.1"/>
    </source>
</evidence>
<proteinExistence type="predicted"/>
<keyword evidence="1" id="KW-0472">Membrane</keyword>
<organism evidence="3 4">
    <name type="scientific">Lasiosphaeris hirsuta</name>
    <dbReference type="NCBI Taxonomy" id="260670"/>
    <lineage>
        <taxon>Eukaryota</taxon>
        <taxon>Fungi</taxon>
        <taxon>Dikarya</taxon>
        <taxon>Ascomycota</taxon>
        <taxon>Pezizomycotina</taxon>
        <taxon>Sordariomycetes</taxon>
        <taxon>Sordariomycetidae</taxon>
        <taxon>Sordariales</taxon>
        <taxon>Lasiosphaeriaceae</taxon>
        <taxon>Lasiosphaeris</taxon>
    </lineage>
</organism>
<keyword evidence="1" id="KW-0812">Transmembrane</keyword>
<feature type="chain" id="PRO_5041342624" evidence="2">
    <location>
        <begin position="16"/>
        <end position="468"/>
    </location>
</feature>
<dbReference type="EMBL" id="JAUKUA010000004">
    <property type="protein sequence ID" value="KAK0715409.1"/>
    <property type="molecule type" value="Genomic_DNA"/>
</dbReference>
<dbReference type="AlphaFoldDB" id="A0AA40AGK4"/>
<feature type="transmembrane region" description="Helical" evidence="1">
    <location>
        <begin position="360"/>
        <end position="385"/>
    </location>
</feature>
<evidence type="ECO:0000313" key="4">
    <source>
        <dbReference type="Proteomes" id="UP001172102"/>
    </source>
</evidence>
<reference evidence="3" key="1">
    <citation type="submission" date="2023-06" db="EMBL/GenBank/DDBJ databases">
        <title>Genome-scale phylogeny and comparative genomics of the fungal order Sordariales.</title>
        <authorList>
            <consortium name="Lawrence Berkeley National Laboratory"/>
            <person name="Hensen N."/>
            <person name="Bonometti L."/>
            <person name="Westerberg I."/>
            <person name="Brannstrom I.O."/>
            <person name="Guillou S."/>
            <person name="Cros-Aarteil S."/>
            <person name="Calhoun S."/>
            <person name="Haridas S."/>
            <person name="Kuo A."/>
            <person name="Mondo S."/>
            <person name="Pangilinan J."/>
            <person name="Riley R."/>
            <person name="Labutti K."/>
            <person name="Andreopoulos B."/>
            <person name="Lipzen A."/>
            <person name="Chen C."/>
            <person name="Yanf M."/>
            <person name="Daum C."/>
            <person name="Ng V."/>
            <person name="Clum A."/>
            <person name="Steindorff A."/>
            <person name="Ohm R."/>
            <person name="Martin F."/>
            <person name="Silar P."/>
            <person name="Natvig D."/>
            <person name="Lalanne C."/>
            <person name="Gautier V."/>
            <person name="Ament-Velasquez S.L."/>
            <person name="Kruys A."/>
            <person name="Hutchinson M.I."/>
            <person name="Powell A.J."/>
            <person name="Barry K."/>
            <person name="Miller A.N."/>
            <person name="Grigoriev I.V."/>
            <person name="Debuchy R."/>
            <person name="Gladieux P."/>
            <person name="Thoren M.H."/>
            <person name="Johannesson H."/>
        </authorList>
    </citation>
    <scope>NUCLEOTIDE SEQUENCE</scope>
    <source>
        <strain evidence="3">SMH4607-1</strain>
    </source>
</reference>
<comment type="caution">
    <text evidence="3">The sequence shown here is derived from an EMBL/GenBank/DDBJ whole genome shotgun (WGS) entry which is preliminary data.</text>
</comment>
<keyword evidence="2" id="KW-0732">Signal</keyword>
<gene>
    <name evidence="3" type="ORF">B0H67DRAFT_683642</name>
</gene>
<accession>A0AA40AGK4</accession>